<evidence type="ECO:0000256" key="1">
    <source>
        <dbReference type="SAM" id="MobiDB-lite"/>
    </source>
</evidence>
<gene>
    <name evidence="2" type="ORF">FPOA_04706</name>
</gene>
<evidence type="ECO:0000313" key="3">
    <source>
        <dbReference type="Proteomes" id="UP000091967"/>
    </source>
</evidence>
<dbReference type="OrthoDB" id="10534863at2759"/>
<comment type="caution">
    <text evidence="2">The sequence shown here is derived from an EMBL/GenBank/DDBJ whole genome shotgun (WGS) entry which is preliminary data.</text>
</comment>
<feature type="region of interest" description="Disordered" evidence="1">
    <location>
        <begin position="104"/>
        <end position="135"/>
    </location>
</feature>
<reference evidence="2 3" key="1">
    <citation type="submission" date="2016-06" db="EMBL/GenBank/DDBJ databases">
        <title>Living apart together: crosstalk between the core and supernumerary genomes in a fungal plant pathogen.</title>
        <authorList>
            <person name="Vanheule A."/>
            <person name="Audenaert K."/>
            <person name="Warris S."/>
            <person name="Van De Geest H."/>
            <person name="Schijlen E."/>
            <person name="Hofte M."/>
            <person name="De Saeger S."/>
            <person name="Haesaert G."/>
            <person name="Waalwijk C."/>
            <person name="Van Der Lee T."/>
        </authorList>
    </citation>
    <scope>NUCLEOTIDE SEQUENCE [LARGE SCALE GENOMIC DNA]</scope>
    <source>
        <strain evidence="2 3">2516</strain>
    </source>
</reference>
<protein>
    <submittedName>
        <fullName evidence="2">Uncharacterized protein</fullName>
    </submittedName>
</protein>
<dbReference type="EMBL" id="LYXU01000002">
    <property type="protein sequence ID" value="OBS24159.1"/>
    <property type="molecule type" value="Genomic_DNA"/>
</dbReference>
<proteinExistence type="predicted"/>
<name>A0A1B8AUE7_FUSPO</name>
<evidence type="ECO:0000313" key="2">
    <source>
        <dbReference type="EMBL" id="OBS24159.1"/>
    </source>
</evidence>
<keyword evidence="3" id="KW-1185">Reference proteome</keyword>
<dbReference type="Proteomes" id="UP000091967">
    <property type="component" value="Unassembled WGS sequence"/>
</dbReference>
<organism evidence="2 3">
    <name type="scientific">Fusarium poae</name>
    <dbReference type="NCBI Taxonomy" id="36050"/>
    <lineage>
        <taxon>Eukaryota</taxon>
        <taxon>Fungi</taxon>
        <taxon>Dikarya</taxon>
        <taxon>Ascomycota</taxon>
        <taxon>Pezizomycotina</taxon>
        <taxon>Sordariomycetes</taxon>
        <taxon>Hypocreomycetidae</taxon>
        <taxon>Hypocreales</taxon>
        <taxon>Nectriaceae</taxon>
        <taxon>Fusarium</taxon>
    </lineage>
</organism>
<sequence>MTSVRETECPYTTWDDMVLPIDHSWSDMEDDDIPQEYTGTSKRIWFGKEAQEIERPYTSWDDIILPTEYSWSDLEKESSNNESELEYKFELEDETEEAKLECRLEELNERPAPEYDTDDDWSSDDESDYDSHREHEDWRDEFYDTCHEHFDDWPSYHQD</sequence>
<feature type="compositionally biased region" description="Basic and acidic residues" evidence="1">
    <location>
        <begin position="104"/>
        <end position="113"/>
    </location>
</feature>
<feature type="compositionally biased region" description="Acidic residues" evidence="1">
    <location>
        <begin position="115"/>
        <end position="128"/>
    </location>
</feature>
<dbReference type="AlphaFoldDB" id="A0A1B8AUE7"/>
<accession>A0A1B8AUE7</accession>